<feature type="transmembrane region" description="Helical" evidence="2">
    <location>
        <begin position="103"/>
        <end position="127"/>
    </location>
</feature>
<reference evidence="3" key="1">
    <citation type="submission" date="2023-06" db="EMBL/GenBank/DDBJ databases">
        <authorList>
            <consortium name="Lawrence Berkeley National Laboratory"/>
            <person name="Ahrendt S."/>
            <person name="Sahu N."/>
            <person name="Indic B."/>
            <person name="Wong-Bajracharya J."/>
            <person name="Merenyi Z."/>
            <person name="Ke H.-M."/>
            <person name="Monk M."/>
            <person name="Kocsube S."/>
            <person name="Drula E."/>
            <person name="Lipzen A."/>
            <person name="Balint B."/>
            <person name="Henrissat B."/>
            <person name="Andreopoulos B."/>
            <person name="Martin F.M."/>
            <person name="Harder C.B."/>
            <person name="Rigling D."/>
            <person name="Ford K.L."/>
            <person name="Foster G.D."/>
            <person name="Pangilinan J."/>
            <person name="Papanicolaou A."/>
            <person name="Barry K."/>
            <person name="LaButti K."/>
            <person name="Viragh M."/>
            <person name="Koriabine M."/>
            <person name="Yan M."/>
            <person name="Riley R."/>
            <person name="Champramary S."/>
            <person name="Plett K.L."/>
            <person name="Tsai I.J."/>
            <person name="Slot J."/>
            <person name="Sipos G."/>
            <person name="Plett J."/>
            <person name="Nagy L.G."/>
            <person name="Grigoriev I.V."/>
        </authorList>
    </citation>
    <scope>NUCLEOTIDE SEQUENCE</scope>
    <source>
        <strain evidence="3">FPL87.14</strain>
    </source>
</reference>
<keyword evidence="4" id="KW-1185">Reference proteome</keyword>
<protein>
    <submittedName>
        <fullName evidence="3">Uncharacterized protein</fullName>
    </submittedName>
</protein>
<proteinExistence type="predicted"/>
<feature type="compositionally biased region" description="Low complexity" evidence="1">
    <location>
        <begin position="223"/>
        <end position="236"/>
    </location>
</feature>
<evidence type="ECO:0000256" key="2">
    <source>
        <dbReference type="SAM" id="Phobius"/>
    </source>
</evidence>
<dbReference type="Proteomes" id="UP001175226">
    <property type="component" value="Unassembled WGS sequence"/>
</dbReference>
<organism evidence="3 4">
    <name type="scientific">Armillaria borealis</name>
    <dbReference type="NCBI Taxonomy" id="47425"/>
    <lineage>
        <taxon>Eukaryota</taxon>
        <taxon>Fungi</taxon>
        <taxon>Dikarya</taxon>
        <taxon>Basidiomycota</taxon>
        <taxon>Agaricomycotina</taxon>
        <taxon>Agaricomycetes</taxon>
        <taxon>Agaricomycetidae</taxon>
        <taxon>Agaricales</taxon>
        <taxon>Marasmiineae</taxon>
        <taxon>Physalacriaceae</taxon>
        <taxon>Armillaria</taxon>
    </lineage>
</organism>
<sequence>MHWEEDQLRSTIQTQTTYSFAKGVNWYPRSARGRRRRGSQDSRAEMMVGDDIPAEITQPNGTLNVTLPSNGIFAVDVIASGTDPLNLLNSSSAHGNRGHKGSIIIGSVLGSVFSLLFLLGGTTFLFIRRRKYLRLKHSPMPNVKITSERWPSLSPPSRPVEEEDSEPISPLFLPSSTNIVDIQVSISERDLEGLEENAMERRNSRFAASTPLRVDTLELQMGGTAGQQARRQATAGDEGPRSYGLSCNEKKAEFQVVHLIRRLHMRKTHQGITIGQFRTGDNDMNLHPAEVRERLANMSESLVKSPATIGNSHHVTLLYPNPPVRVFCTCEAADCIIDEGVDLGILLTSFHKIVTGSFQASTYHAKDIVDSP</sequence>
<dbReference type="AlphaFoldDB" id="A0AA39MUW5"/>
<feature type="region of interest" description="Disordered" evidence="1">
    <location>
        <begin position="223"/>
        <end position="244"/>
    </location>
</feature>
<feature type="region of interest" description="Disordered" evidence="1">
    <location>
        <begin position="147"/>
        <end position="168"/>
    </location>
</feature>
<evidence type="ECO:0000313" key="3">
    <source>
        <dbReference type="EMBL" id="KAK0447497.1"/>
    </source>
</evidence>
<keyword evidence="2" id="KW-0812">Transmembrane</keyword>
<accession>A0AA39MUW5</accession>
<dbReference type="EMBL" id="JAUEPT010000011">
    <property type="protein sequence ID" value="KAK0447497.1"/>
    <property type="molecule type" value="Genomic_DNA"/>
</dbReference>
<evidence type="ECO:0000313" key="4">
    <source>
        <dbReference type="Proteomes" id="UP001175226"/>
    </source>
</evidence>
<name>A0AA39MUW5_9AGAR</name>
<gene>
    <name evidence="3" type="ORF">EV421DRAFT_2017180</name>
</gene>
<evidence type="ECO:0000256" key="1">
    <source>
        <dbReference type="SAM" id="MobiDB-lite"/>
    </source>
</evidence>
<keyword evidence="2" id="KW-0472">Membrane</keyword>
<comment type="caution">
    <text evidence="3">The sequence shown here is derived from an EMBL/GenBank/DDBJ whole genome shotgun (WGS) entry which is preliminary data.</text>
</comment>
<dbReference type="CDD" id="cd12087">
    <property type="entry name" value="TM_EGFR-like"/>
    <property type="match status" value="1"/>
</dbReference>
<keyword evidence="2" id="KW-1133">Transmembrane helix</keyword>